<accession>A0A3A8E6V4</accession>
<reference evidence="1 2" key="1">
    <citation type="submission" date="2018-09" db="EMBL/GenBank/DDBJ databases">
        <title>The draft genome of Acinetobacter spp. strains.</title>
        <authorList>
            <person name="Qin J."/>
            <person name="Feng Y."/>
            <person name="Zong Z."/>
        </authorList>
    </citation>
    <scope>NUCLEOTIDE SEQUENCE [LARGE SCALE GENOMIC DNA]</scope>
    <source>
        <strain evidence="1 2">WCHAc060012</strain>
    </source>
</reference>
<sequence>MLPLLPILLNLLKLEEFKCRPLTEGEIHLCKCVFGELIDYSTVRIMNQPFIPWQSQHAVMAPSGYIHALNLHYKNDYAKESTAYQALLIHEMAHIYQYQHGVNVLVRGAILQSAFFISLRTYNPYHYTLKPNKSFADYNIEQQGDIARDIFLKKIPNIILHPELAPF</sequence>
<evidence type="ECO:0000313" key="2">
    <source>
        <dbReference type="Proteomes" id="UP000282388"/>
    </source>
</evidence>
<keyword evidence="2" id="KW-1185">Reference proteome</keyword>
<dbReference type="EMBL" id="RAXV01000046">
    <property type="protein sequence ID" value="RKG29316.1"/>
    <property type="molecule type" value="Genomic_DNA"/>
</dbReference>
<gene>
    <name evidence="1" type="ORF">D7V32_15535</name>
</gene>
<comment type="caution">
    <text evidence="1">The sequence shown here is derived from an EMBL/GenBank/DDBJ whole genome shotgun (WGS) entry which is preliminary data.</text>
</comment>
<dbReference type="AlphaFoldDB" id="A0A3A8E6V4"/>
<organism evidence="1 2">
    <name type="scientific">Acinetobacter tianfuensis</name>
    <dbReference type="NCBI Taxonomy" id="2419603"/>
    <lineage>
        <taxon>Bacteria</taxon>
        <taxon>Pseudomonadati</taxon>
        <taxon>Pseudomonadota</taxon>
        <taxon>Gammaproteobacteria</taxon>
        <taxon>Moraxellales</taxon>
        <taxon>Moraxellaceae</taxon>
        <taxon>Acinetobacter</taxon>
    </lineage>
</organism>
<evidence type="ECO:0000313" key="1">
    <source>
        <dbReference type="EMBL" id="RKG29316.1"/>
    </source>
</evidence>
<evidence type="ECO:0008006" key="3">
    <source>
        <dbReference type="Google" id="ProtNLM"/>
    </source>
</evidence>
<dbReference type="OrthoDB" id="8686772at2"/>
<name>A0A3A8E6V4_9GAMM</name>
<dbReference type="RefSeq" id="WP_120403740.1">
    <property type="nucleotide sequence ID" value="NZ_RAXV01000046.1"/>
</dbReference>
<protein>
    <recommendedName>
        <fullName evidence="3">DUF4157 domain-containing protein</fullName>
    </recommendedName>
</protein>
<proteinExistence type="predicted"/>
<dbReference type="Proteomes" id="UP000282388">
    <property type="component" value="Unassembled WGS sequence"/>
</dbReference>